<dbReference type="PANTHER" id="PTHR42909">
    <property type="entry name" value="ZGC:136858"/>
    <property type="match status" value="1"/>
</dbReference>
<organism evidence="10 11">
    <name type="scientific">Clostridium botulinum</name>
    <dbReference type="NCBI Taxonomy" id="1491"/>
    <lineage>
        <taxon>Bacteria</taxon>
        <taxon>Bacillati</taxon>
        <taxon>Bacillota</taxon>
        <taxon>Clostridia</taxon>
        <taxon>Eubacteriales</taxon>
        <taxon>Clostridiaceae</taxon>
        <taxon>Clostridium</taxon>
    </lineage>
</organism>
<evidence type="ECO:0000256" key="8">
    <source>
        <dbReference type="ARBA" id="ARBA00073286"/>
    </source>
</evidence>
<comment type="similarity">
    <text evidence="9">Belongs to the pseudouridine-5'-phosphate glycosidase family.</text>
</comment>
<protein>
    <recommendedName>
        <fullName evidence="8 9">Pseudouridine-5'-phosphate glycosidase</fullName>
        <shortName evidence="9">PsiMP glycosidase</shortName>
        <ecNumber evidence="7 9">4.2.1.70</ecNumber>
    </recommendedName>
</protein>
<comment type="caution">
    <text evidence="10">The sequence shown here is derived from an EMBL/GenBank/DDBJ whole genome shotgun (WGS) entry which is preliminary data.</text>
</comment>
<evidence type="ECO:0000256" key="3">
    <source>
        <dbReference type="ARBA" id="ARBA00022801"/>
    </source>
</evidence>
<dbReference type="AlphaFoldDB" id="A0A846J8S3"/>
<dbReference type="GO" id="GO:0005737">
    <property type="term" value="C:cytoplasm"/>
    <property type="evidence" value="ECO:0007669"/>
    <property type="project" value="TreeGrafter"/>
</dbReference>
<reference evidence="10 11" key="1">
    <citation type="submission" date="2019-04" db="EMBL/GenBank/DDBJ databases">
        <title>Genome sequencing of Clostridium botulinum Groups I-IV and Clostridium butyricum.</title>
        <authorList>
            <person name="Brunt J."/>
            <person name="Van Vliet A.H.M."/>
            <person name="Stringer S.C."/>
            <person name="Carter A.T."/>
            <person name="Peck M.W."/>
        </authorList>
    </citation>
    <scope>NUCLEOTIDE SEQUENCE [LARGE SCALE GENOMIC DNA]</scope>
    <source>
        <strain evidence="10 11">Colworth BL30</strain>
    </source>
</reference>
<comment type="catalytic activity">
    <reaction evidence="9">
        <text>D-ribose 5-phosphate + uracil = psi-UMP + H2O</text>
        <dbReference type="Rhea" id="RHEA:18337"/>
        <dbReference type="ChEBI" id="CHEBI:15377"/>
        <dbReference type="ChEBI" id="CHEBI:17568"/>
        <dbReference type="ChEBI" id="CHEBI:58380"/>
        <dbReference type="ChEBI" id="CHEBI:78346"/>
        <dbReference type="EC" id="4.2.1.70"/>
    </reaction>
</comment>
<evidence type="ECO:0000256" key="4">
    <source>
        <dbReference type="ARBA" id="ARBA00023211"/>
    </source>
</evidence>
<dbReference type="Gene3D" id="3.40.1790.10">
    <property type="entry name" value="Indigoidine synthase domain"/>
    <property type="match status" value="1"/>
</dbReference>
<dbReference type="Pfam" id="PF04227">
    <property type="entry name" value="Indigoidine_A"/>
    <property type="match status" value="1"/>
</dbReference>
<feature type="binding site" evidence="9">
    <location>
        <position position="140"/>
    </location>
    <ligand>
        <name>Mn(2+)</name>
        <dbReference type="ChEBI" id="CHEBI:29035"/>
    </ligand>
</feature>
<dbReference type="GO" id="GO:0046872">
    <property type="term" value="F:metal ion binding"/>
    <property type="evidence" value="ECO:0007669"/>
    <property type="project" value="UniProtKB-KW"/>
</dbReference>
<dbReference type="InterPro" id="IPR022830">
    <property type="entry name" value="Indigdn_synthA-like"/>
</dbReference>
<keyword evidence="6 9" id="KW-0326">Glycosidase</keyword>
<evidence type="ECO:0000256" key="1">
    <source>
        <dbReference type="ARBA" id="ARBA00011233"/>
    </source>
</evidence>
<feature type="binding site" evidence="9">
    <location>
        <position position="108"/>
    </location>
    <ligand>
        <name>substrate</name>
    </ligand>
</feature>
<proteinExistence type="inferred from homology"/>
<dbReference type="PANTHER" id="PTHR42909:SF1">
    <property type="entry name" value="CARBOHYDRATE KINASE PFKB DOMAIN-CONTAINING PROTEIN"/>
    <property type="match status" value="1"/>
</dbReference>
<keyword evidence="3 9" id="KW-0378">Hydrolase</keyword>
<keyword evidence="2 9" id="KW-0479">Metal-binding</keyword>
<keyword evidence="5 9" id="KW-0456">Lyase</keyword>
<dbReference type="Proteomes" id="UP000480039">
    <property type="component" value="Unassembled WGS sequence"/>
</dbReference>
<dbReference type="GO" id="GO:0016798">
    <property type="term" value="F:hydrolase activity, acting on glycosyl bonds"/>
    <property type="evidence" value="ECO:0007669"/>
    <property type="project" value="UniProtKB-KW"/>
</dbReference>
<dbReference type="SUPFAM" id="SSF110581">
    <property type="entry name" value="Indigoidine synthase A-like"/>
    <property type="match status" value="1"/>
</dbReference>
<name>A0A846J8S3_CLOBO</name>
<dbReference type="InterPro" id="IPR007342">
    <property type="entry name" value="PsuG"/>
</dbReference>
<gene>
    <name evidence="9" type="primary">psuG</name>
    <name evidence="10" type="ORF">FC871_15960</name>
</gene>
<comment type="function">
    <text evidence="9">Catalyzes the reversible cleavage of pseudouridine 5'-phosphate (PsiMP) to ribose 5-phosphate and uracil. Functions biologically in the cleavage direction, as part of a pseudouridine degradation pathway.</text>
</comment>
<keyword evidence="4 9" id="KW-0464">Manganese</keyword>
<comment type="cofactor">
    <cofactor evidence="9">
        <name>Mn(2+)</name>
        <dbReference type="ChEBI" id="CHEBI:29035"/>
    </cofactor>
    <text evidence="9">Binds 1 Mn(2+) ion per subunit.</text>
</comment>
<comment type="subunit">
    <text evidence="1 9">Homotrimer.</text>
</comment>
<evidence type="ECO:0000313" key="11">
    <source>
        <dbReference type="Proteomes" id="UP000480039"/>
    </source>
</evidence>
<dbReference type="EC" id="4.2.1.70" evidence="7 9"/>
<evidence type="ECO:0000256" key="9">
    <source>
        <dbReference type="HAMAP-Rule" id="MF_01876"/>
    </source>
</evidence>
<evidence type="ECO:0000256" key="5">
    <source>
        <dbReference type="ARBA" id="ARBA00023239"/>
    </source>
</evidence>
<accession>A0A846J8S3</accession>
<sequence length="307" mass="33053">MLEKYLEISKEVSEALKENKPVVALESTIISHGMPYPKNAETALNVEKIIRDKGAIPATIAILNGKLKVGLTKDEIEYLGKKGKEVVKTSRRDIPFILAKKLDGATTVATTMIVANLAGIKVFGTGGIGGVHRGAQESFDISADLQELANTNVAVVCAGAKSILDIGLTLEYLETQGVPVVGFGTEELPAFYTRKSGFKVDYRVDTAKELAEALKAKWDLGLKGGMVVGNPIPEEYQMDYDTITKAINDAVKEAEEKGIKGKESTPFLLAKVKDITKGKSLEANIQLVYNNVAVASDLAIELSKLNK</sequence>
<dbReference type="GO" id="GO:0004730">
    <property type="term" value="F:pseudouridylate synthase activity"/>
    <property type="evidence" value="ECO:0007669"/>
    <property type="project" value="UniProtKB-UniRule"/>
</dbReference>
<evidence type="ECO:0000256" key="6">
    <source>
        <dbReference type="ARBA" id="ARBA00023295"/>
    </source>
</evidence>
<feature type="active site" description="Nucleophile" evidence="9">
    <location>
        <position position="161"/>
    </location>
</feature>
<evidence type="ECO:0000256" key="2">
    <source>
        <dbReference type="ARBA" id="ARBA00022723"/>
    </source>
</evidence>
<dbReference type="HAMAP" id="MF_01876">
    <property type="entry name" value="PsiMP_glycosidase"/>
    <property type="match status" value="1"/>
</dbReference>
<dbReference type="GO" id="GO:0046113">
    <property type="term" value="P:nucleobase catabolic process"/>
    <property type="evidence" value="ECO:0007669"/>
    <property type="project" value="UniProtKB-UniRule"/>
</dbReference>
<feature type="binding site" evidence="9">
    <location>
        <begin position="142"/>
        <end position="144"/>
    </location>
    <ligand>
        <name>substrate</name>
    </ligand>
</feature>
<dbReference type="EMBL" id="SWQE01000009">
    <property type="protein sequence ID" value="NFJ09942.1"/>
    <property type="molecule type" value="Genomic_DNA"/>
</dbReference>
<evidence type="ECO:0000256" key="7">
    <source>
        <dbReference type="ARBA" id="ARBA00067044"/>
    </source>
</evidence>
<dbReference type="FunFam" id="3.40.1790.10:FF:000001">
    <property type="entry name" value="Indigoidine synthase A family protein"/>
    <property type="match status" value="1"/>
</dbReference>
<feature type="active site" description="Proton donor" evidence="9">
    <location>
        <position position="26"/>
    </location>
</feature>
<feature type="binding site" evidence="9">
    <location>
        <position position="88"/>
    </location>
    <ligand>
        <name>substrate</name>
    </ligand>
</feature>
<evidence type="ECO:0000313" key="10">
    <source>
        <dbReference type="EMBL" id="NFJ09942.1"/>
    </source>
</evidence>